<feature type="region of interest" description="Disordered" evidence="1">
    <location>
        <begin position="115"/>
        <end position="183"/>
    </location>
</feature>
<name>A0A9N9H6H9_9GLOM</name>
<dbReference type="EMBL" id="CAJVPZ010013849">
    <property type="protein sequence ID" value="CAG8652409.1"/>
    <property type="molecule type" value="Genomic_DNA"/>
</dbReference>
<dbReference type="Proteomes" id="UP000789396">
    <property type="component" value="Unassembled WGS sequence"/>
</dbReference>
<keyword evidence="2" id="KW-0732">Signal</keyword>
<feature type="non-terminal residue" evidence="3">
    <location>
        <position position="1"/>
    </location>
</feature>
<keyword evidence="4" id="KW-1185">Reference proteome</keyword>
<evidence type="ECO:0000313" key="4">
    <source>
        <dbReference type="Proteomes" id="UP000789396"/>
    </source>
</evidence>
<dbReference type="AlphaFoldDB" id="A0A9N9H6H9"/>
<feature type="signal peptide" evidence="2">
    <location>
        <begin position="1"/>
        <end position="25"/>
    </location>
</feature>
<feature type="compositionally biased region" description="Polar residues" evidence="1">
    <location>
        <begin position="168"/>
        <end position="183"/>
    </location>
</feature>
<accession>A0A9N9H6H9</accession>
<feature type="compositionally biased region" description="Polar residues" evidence="1">
    <location>
        <begin position="231"/>
        <end position="240"/>
    </location>
</feature>
<protein>
    <submittedName>
        <fullName evidence="3">3201_t:CDS:1</fullName>
    </submittedName>
</protein>
<gene>
    <name evidence="3" type="ORF">RFULGI_LOCUS8511</name>
</gene>
<evidence type="ECO:0000256" key="1">
    <source>
        <dbReference type="SAM" id="MobiDB-lite"/>
    </source>
</evidence>
<sequence>MEANQNIALFLQLLSNPALLQQTLAAVTQNSQSTMVPTSSEPMQTLLALSSAITKKPEEDWKEFLQLPHDTYWSYQFKNDFPTFPVSVKDFVLQKICENIVRNWEAHFQSIAPPPKCKNAIPPPPRLKKTTPPQSLVTNSDLGDIDDEIDTQLIASNENESPSRHDSFTSSTNIDESESPTITPRKTKSLVSLKIFTQPSTARSNPIEVDSADVSSDNDASELLPVAPHTMRSSKSSNIPTGSSATSSNANNTSALGVCGNIIAACTALEGLANTDPPEAILELNN</sequence>
<feature type="chain" id="PRO_5040231746" evidence="2">
    <location>
        <begin position="26"/>
        <end position="286"/>
    </location>
</feature>
<organism evidence="3 4">
    <name type="scientific">Racocetra fulgida</name>
    <dbReference type="NCBI Taxonomy" id="60492"/>
    <lineage>
        <taxon>Eukaryota</taxon>
        <taxon>Fungi</taxon>
        <taxon>Fungi incertae sedis</taxon>
        <taxon>Mucoromycota</taxon>
        <taxon>Glomeromycotina</taxon>
        <taxon>Glomeromycetes</taxon>
        <taxon>Diversisporales</taxon>
        <taxon>Gigasporaceae</taxon>
        <taxon>Racocetra</taxon>
    </lineage>
</organism>
<dbReference type="OrthoDB" id="2423387at2759"/>
<feature type="region of interest" description="Disordered" evidence="1">
    <location>
        <begin position="227"/>
        <end position="249"/>
    </location>
</feature>
<evidence type="ECO:0000313" key="3">
    <source>
        <dbReference type="EMBL" id="CAG8652409.1"/>
    </source>
</evidence>
<comment type="caution">
    <text evidence="3">The sequence shown here is derived from an EMBL/GenBank/DDBJ whole genome shotgun (WGS) entry which is preliminary data.</text>
</comment>
<proteinExistence type="predicted"/>
<reference evidence="3" key="1">
    <citation type="submission" date="2021-06" db="EMBL/GenBank/DDBJ databases">
        <authorList>
            <person name="Kallberg Y."/>
            <person name="Tangrot J."/>
            <person name="Rosling A."/>
        </authorList>
    </citation>
    <scope>NUCLEOTIDE SEQUENCE</scope>
    <source>
        <strain evidence="3">IN212</strain>
    </source>
</reference>
<feature type="compositionally biased region" description="Pro residues" evidence="1">
    <location>
        <begin position="115"/>
        <end position="125"/>
    </location>
</feature>
<evidence type="ECO:0000256" key="2">
    <source>
        <dbReference type="SAM" id="SignalP"/>
    </source>
</evidence>